<dbReference type="InterPro" id="IPR044129">
    <property type="entry name" value="PH_RhoGEF3_XPLN"/>
</dbReference>
<evidence type="ECO:0008006" key="8">
    <source>
        <dbReference type="Google" id="ProtNLM"/>
    </source>
</evidence>
<dbReference type="SUPFAM" id="SSF50729">
    <property type="entry name" value="PH domain-like"/>
    <property type="match status" value="1"/>
</dbReference>
<dbReference type="FunCoup" id="A7SEJ8">
    <property type="interactions" value="47"/>
</dbReference>
<gene>
    <name evidence="6" type="ORF">NEMVEDRAFT_v1g244702</name>
</gene>
<dbReference type="CDD" id="cd10572">
    <property type="entry name" value="PH_RhoGEF3_XPLN"/>
    <property type="match status" value="1"/>
</dbReference>
<feature type="compositionally biased region" description="Low complexity" evidence="3">
    <location>
        <begin position="143"/>
        <end position="154"/>
    </location>
</feature>
<feature type="domain" description="PH" evidence="4">
    <location>
        <begin position="471"/>
        <end position="586"/>
    </location>
</feature>
<dbReference type="PANTHER" id="PTHR46006">
    <property type="entry name" value="RHO GUANINE NUCLEOTIDE EXCHANGE FACTOR AT 64C, ISOFORM A"/>
    <property type="match status" value="1"/>
</dbReference>
<comment type="subcellular location">
    <subcellularLocation>
        <location evidence="1">Cytoplasm</location>
    </subcellularLocation>
</comment>
<dbReference type="Proteomes" id="UP000001593">
    <property type="component" value="Unassembled WGS sequence"/>
</dbReference>
<dbReference type="SMART" id="SM00325">
    <property type="entry name" value="RhoGEF"/>
    <property type="match status" value="1"/>
</dbReference>
<dbReference type="InterPro" id="IPR011993">
    <property type="entry name" value="PH-like_dom_sf"/>
</dbReference>
<dbReference type="InterPro" id="IPR051480">
    <property type="entry name" value="Endocytic_GEF_Adapter"/>
</dbReference>
<dbReference type="OMA" id="XRSISFR"/>
<accession>A7SEJ8</accession>
<dbReference type="Gene3D" id="2.30.29.30">
    <property type="entry name" value="Pleckstrin-homology domain (PH domain)/Phosphotyrosine-binding domain (PTB)"/>
    <property type="match status" value="1"/>
</dbReference>
<dbReference type="InterPro" id="IPR001849">
    <property type="entry name" value="PH_domain"/>
</dbReference>
<dbReference type="PROSITE" id="PS50010">
    <property type="entry name" value="DH_2"/>
    <property type="match status" value="1"/>
</dbReference>
<dbReference type="EMBL" id="DS469637">
    <property type="protein sequence ID" value="EDO37874.1"/>
    <property type="molecule type" value="Genomic_DNA"/>
</dbReference>
<dbReference type="HOGENOM" id="CLU_027428_1_1_1"/>
<evidence type="ECO:0000256" key="1">
    <source>
        <dbReference type="ARBA" id="ARBA00004496"/>
    </source>
</evidence>
<sequence length="634" mass="72403">MAVVLCRSGVRAKSGVNMVPREESRVTRLGQVGKQAGLDLQPCAEIYSAVLLNTSCPTIDSTIWNGRLRPRQPSIRIKKLKEAKPSSRLSFFTVQNFDLKDFRKQLKAVKRKRPKDETPLKPEDSENKEPSSKKFMKAVRTKSSVMSSSVETSVPQSPSQRRKAGGLVQRSFSLRVGSAKDEDFAKKYRIVPTPVKKRANKLWSDTVSKGHVQTLSPMQLRRQEAIYELSSGEEDVVSDLTMMQEVYYKPMYKLKLMSEYEFTTIFGYIETLLEIHSDIIVKLKAARSSADGMTDSIGQIMLEWFPRLSCYVKYCANQFEAKAMLDEKMKSDNNVKDFLQRCQASPFSRKLDLWSFLDSPRSRLVKYPLMLKSIMKLVSTIHLRLDSHQVQQVQFTLDSHQVRLTLDFYLVQQTPRDHPDRKLLEDAIACIETIIEDVDQKTGEAKCQCVLSRIVFLYDNQMCPELFKSKRLLCSGVLKNKHGTKLHAFLFEKVFLLTRPATRGGRSSYQVFTEPLLAEYLFVEDLPDGDVRLGGSFKTAISRLATSRNVLRISSTDRHNGQSHTLQASSEPDKRQWLNALRSIVSNKQMLIKGKWKRLAFSLHLGFDQSGNQSYLIHFTNRIAGKEGSLKHMK</sequence>
<dbReference type="GO" id="GO:0035025">
    <property type="term" value="P:positive regulation of Rho protein signal transduction"/>
    <property type="evidence" value="ECO:0000318"/>
    <property type="project" value="GO_Central"/>
</dbReference>
<dbReference type="InterPro" id="IPR000219">
    <property type="entry name" value="DH_dom"/>
</dbReference>
<dbReference type="GO" id="GO:0005085">
    <property type="term" value="F:guanyl-nucleotide exchange factor activity"/>
    <property type="evidence" value="ECO:0007669"/>
    <property type="project" value="InterPro"/>
</dbReference>
<dbReference type="PROSITE" id="PS50003">
    <property type="entry name" value="PH_DOMAIN"/>
    <property type="match status" value="1"/>
</dbReference>
<dbReference type="Pfam" id="PF22697">
    <property type="entry name" value="SOS1_NGEF_PH"/>
    <property type="match status" value="1"/>
</dbReference>
<evidence type="ECO:0000313" key="6">
    <source>
        <dbReference type="EMBL" id="EDO37874.1"/>
    </source>
</evidence>
<organism evidence="6 7">
    <name type="scientific">Nematostella vectensis</name>
    <name type="common">Starlet sea anemone</name>
    <dbReference type="NCBI Taxonomy" id="45351"/>
    <lineage>
        <taxon>Eukaryota</taxon>
        <taxon>Metazoa</taxon>
        <taxon>Cnidaria</taxon>
        <taxon>Anthozoa</taxon>
        <taxon>Hexacorallia</taxon>
        <taxon>Actiniaria</taxon>
        <taxon>Edwardsiidae</taxon>
        <taxon>Nematostella</taxon>
    </lineage>
</organism>
<dbReference type="InterPro" id="IPR055251">
    <property type="entry name" value="SOS1_NGEF_PH"/>
</dbReference>
<dbReference type="Pfam" id="PF00621">
    <property type="entry name" value="RhoGEF"/>
    <property type="match status" value="1"/>
</dbReference>
<keyword evidence="7" id="KW-1185">Reference proteome</keyword>
<evidence type="ECO:0000313" key="7">
    <source>
        <dbReference type="Proteomes" id="UP000001593"/>
    </source>
</evidence>
<protein>
    <recommendedName>
        <fullName evidence="8">Rho guanine nucleotide exchange factor 3</fullName>
    </recommendedName>
</protein>
<evidence type="ECO:0000259" key="4">
    <source>
        <dbReference type="PROSITE" id="PS50003"/>
    </source>
</evidence>
<dbReference type="CDD" id="cd00160">
    <property type="entry name" value="RhoGEF"/>
    <property type="match status" value="1"/>
</dbReference>
<dbReference type="AlphaFoldDB" id="A7SEJ8"/>
<dbReference type="SUPFAM" id="SSF48065">
    <property type="entry name" value="DBL homology domain (DH-domain)"/>
    <property type="match status" value="1"/>
</dbReference>
<dbReference type="InParanoid" id="A7SEJ8"/>
<proteinExistence type="predicted"/>
<dbReference type="Gene3D" id="1.20.900.10">
    <property type="entry name" value="Dbl homology (DH) domain"/>
    <property type="match status" value="1"/>
</dbReference>
<keyword evidence="2" id="KW-0963">Cytoplasm</keyword>
<feature type="region of interest" description="Disordered" evidence="3">
    <location>
        <begin position="108"/>
        <end position="166"/>
    </location>
</feature>
<dbReference type="eggNOG" id="KOG4305">
    <property type="taxonomic scope" value="Eukaryota"/>
</dbReference>
<dbReference type="STRING" id="45351.A7SEJ8"/>
<dbReference type="InterPro" id="IPR035899">
    <property type="entry name" value="DBL_dom_sf"/>
</dbReference>
<evidence type="ECO:0000256" key="2">
    <source>
        <dbReference type="ARBA" id="ARBA00022490"/>
    </source>
</evidence>
<name>A7SEJ8_NEMVE</name>
<feature type="domain" description="DH" evidence="5">
    <location>
        <begin position="221"/>
        <end position="441"/>
    </location>
</feature>
<dbReference type="PhylomeDB" id="A7SEJ8"/>
<reference evidence="6 7" key="1">
    <citation type="journal article" date="2007" name="Science">
        <title>Sea anemone genome reveals ancestral eumetazoan gene repertoire and genomic organization.</title>
        <authorList>
            <person name="Putnam N.H."/>
            <person name="Srivastava M."/>
            <person name="Hellsten U."/>
            <person name="Dirks B."/>
            <person name="Chapman J."/>
            <person name="Salamov A."/>
            <person name="Terry A."/>
            <person name="Shapiro H."/>
            <person name="Lindquist E."/>
            <person name="Kapitonov V.V."/>
            <person name="Jurka J."/>
            <person name="Genikhovich G."/>
            <person name="Grigoriev I.V."/>
            <person name="Lucas S.M."/>
            <person name="Steele R.E."/>
            <person name="Finnerty J.R."/>
            <person name="Technau U."/>
            <person name="Martindale M.Q."/>
            <person name="Rokhsar D.S."/>
        </authorList>
    </citation>
    <scope>NUCLEOTIDE SEQUENCE [LARGE SCALE GENOMIC DNA]</scope>
    <source>
        <strain evidence="7">CH2 X CH6</strain>
    </source>
</reference>
<evidence type="ECO:0000259" key="5">
    <source>
        <dbReference type="PROSITE" id="PS50010"/>
    </source>
</evidence>
<dbReference type="GO" id="GO:0005737">
    <property type="term" value="C:cytoplasm"/>
    <property type="evidence" value="ECO:0007669"/>
    <property type="project" value="UniProtKB-SubCell"/>
</dbReference>
<dbReference type="PANTHER" id="PTHR46006:SF8">
    <property type="entry name" value="DH DOMAIN-CONTAINING PROTEIN"/>
    <property type="match status" value="1"/>
</dbReference>
<evidence type="ECO:0000256" key="3">
    <source>
        <dbReference type="SAM" id="MobiDB-lite"/>
    </source>
</evidence>
<feature type="compositionally biased region" description="Basic and acidic residues" evidence="3">
    <location>
        <begin position="114"/>
        <end position="132"/>
    </location>
</feature>
<dbReference type="SMART" id="SM00233">
    <property type="entry name" value="PH"/>
    <property type="match status" value="1"/>
</dbReference>